<keyword evidence="1" id="KW-0472">Membrane</keyword>
<sequence>MNQTLAQVIMTSMLQTCVSWQLNIIMRLFLWMMNLTSLMMNYMMPLNHCVMNLKH</sequence>
<keyword evidence="3" id="KW-1185">Reference proteome</keyword>
<dbReference type="EMBL" id="JAQIZT010000015">
    <property type="protein sequence ID" value="KAJ6970035.1"/>
    <property type="molecule type" value="Genomic_DNA"/>
</dbReference>
<organism evidence="2 3">
    <name type="scientific">Populus alba x Populus x berolinensis</name>
    <dbReference type="NCBI Taxonomy" id="444605"/>
    <lineage>
        <taxon>Eukaryota</taxon>
        <taxon>Viridiplantae</taxon>
        <taxon>Streptophyta</taxon>
        <taxon>Embryophyta</taxon>
        <taxon>Tracheophyta</taxon>
        <taxon>Spermatophyta</taxon>
        <taxon>Magnoliopsida</taxon>
        <taxon>eudicotyledons</taxon>
        <taxon>Gunneridae</taxon>
        <taxon>Pentapetalae</taxon>
        <taxon>rosids</taxon>
        <taxon>fabids</taxon>
        <taxon>Malpighiales</taxon>
        <taxon>Salicaceae</taxon>
        <taxon>Saliceae</taxon>
        <taxon>Populus</taxon>
    </lineage>
</organism>
<dbReference type="AlphaFoldDB" id="A0AAD6LN24"/>
<reference evidence="2" key="1">
    <citation type="journal article" date="2023" name="Mol. Ecol. Resour.">
        <title>Chromosome-level genome assembly of a triploid poplar Populus alba 'Berolinensis'.</title>
        <authorList>
            <person name="Chen S."/>
            <person name="Yu Y."/>
            <person name="Wang X."/>
            <person name="Wang S."/>
            <person name="Zhang T."/>
            <person name="Zhou Y."/>
            <person name="He R."/>
            <person name="Meng N."/>
            <person name="Wang Y."/>
            <person name="Liu W."/>
            <person name="Liu Z."/>
            <person name="Liu J."/>
            <person name="Guo Q."/>
            <person name="Huang H."/>
            <person name="Sederoff R.R."/>
            <person name="Wang G."/>
            <person name="Qu G."/>
            <person name="Chen S."/>
        </authorList>
    </citation>
    <scope>NUCLEOTIDE SEQUENCE</scope>
    <source>
        <strain evidence="2">SC-2020</strain>
    </source>
</reference>
<evidence type="ECO:0000313" key="3">
    <source>
        <dbReference type="Proteomes" id="UP001164929"/>
    </source>
</evidence>
<evidence type="ECO:0000256" key="1">
    <source>
        <dbReference type="SAM" id="Phobius"/>
    </source>
</evidence>
<keyword evidence="1" id="KW-0812">Transmembrane</keyword>
<feature type="transmembrane region" description="Helical" evidence="1">
    <location>
        <begin position="20"/>
        <end position="44"/>
    </location>
</feature>
<accession>A0AAD6LN24</accession>
<gene>
    <name evidence="2" type="ORF">NC653_034566</name>
</gene>
<evidence type="ECO:0000313" key="2">
    <source>
        <dbReference type="EMBL" id="KAJ6970035.1"/>
    </source>
</evidence>
<comment type="caution">
    <text evidence="2">The sequence shown here is derived from an EMBL/GenBank/DDBJ whole genome shotgun (WGS) entry which is preliminary data.</text>
</comment>
<proteinExistence type="predicted"/>
<name>A0AAD6LN24_9ROSI</name>
<protein>
    <submittedName>
        <fullName evidence="2">Uncharacterized protein</fullName>
    </submittedName>
</protein>
<keyword evidence="1" id="KW-1133">Transmembrane helix</keyword>
<dbReference type="Proteomes" id="UP001164929">
    <property type="component" value="Chromosome 15"/>
</dbReference>